<dbReference type="GeneID" id="5700236"/>
<dbReference type="HOGENOM" id="CLU_1117479_0_0_1"/>
<sequence length="249" mass="27126">MGKRWVRDGRRMQGAVSSEKVPDGCDGILVTSACLDPRTVAKSAVRILHDYVSAFSLLHDECATLEDELAALAQGKDRLLTIPTGVRGFVFVGWTRDPMCPDANAVVDCLRKALTEERSFYQISRIYPVLATSGFRTAEIHRGTTRAVTAYLGALESADSSIKGMCTEERPFLIRVSATIRHNTSCDAKTVEQEASDAALTAAQTLGWHVSVMPAGSDAFLIINICRTTAYYTMRGDDCKMSYATVGSQ</sequence>
<proteinExistence type="predicted"/>
<dbReference type="KEGG" id="gla:GL50803_0015045"/>
<keyword evidence="2" id="KW-1185">Reference proteome</keyword>
<gene>
    <name evidence="1" type="ORF">GL50803_0015045</name>
</gene>
<dbReference type="VEuPathDB" id="GiardiaDB:GL50803_15045"/>
<dbReference type="Proteomes" id="UP000001548">
    <property type="component" value="Unassembled WGS sequence"/>
</dbReference>
<comment type="caution">
    <text evidence="1">The sequence shown here is derived from an EMBL/GenBank/DDBJ whole genome shotgun (WGS) entry which is preliminary data.</text>
</comment>
<reference evidence="1 2" key="1">
    <citation type="journal article" date="2007" name="Science">
        <title>Genomic minimalism in the early diverging intestinal parasite Giardia lamblia.</title>
        <authorList>
            <person name="Morrison H.G."/>
            <person name="McArthur A.G."/>
            <person name="Gillin F.D."/>
            <person name="Aley S.B."/>
            <person name="Adam R.D."/>
            <person name="Olsen G.J."/>
            <person name="Best A.A."/>
            <person name="Cande W.Z."/>
            <person name="Chen F."/>
            <person name="Cipriano M.J."/>
            <person name="Davids B.J."/>
            <person name="Dawson S.C."/>
            <person name="Elmendorf H.G."/>
            <person name="Hehl A.B."/>
            <person name="Holder M.E."/>
            <person name="Huse S.M."/>
            <person name="Kim U.U."/>
            <person name="Lasek-Nesselquist E."/>
            <person name="Manning G."/>
            <person name="Nigam A."/>
            <person name="Nixon J.E."/>
            <person name="Palm D."/>
            <person name="Passamaneck N.E."/>
            <person name="Prabhu A."/>
            <person name="Reich C.I."/>
            <person name="Reiner D.S."/>
            <person name="Samuelson J."/>
            <person name="Svard S.G."/>
            <person name="Sogin M.L."/>
        </authorList>
    </citation>
    <scope>NUCLEOTIDE SEQUENCE [LARGE SCALE GENOMIC DNA]</scope>
    <source>
        <strain evidence="1 2">WB C6</strain>
    </source>
</reference>
<evidence type="ECO:0000313" key="1">
    <source>
        <dbReference type="EMBL" id="KAE8303381.1"/>
    </source>
</evidence>
<organism evidence="1 2">
    <name type="scientific">Giardia intestinalis (strain ATCC 50803 / WB clone C6)</name>
    <name type="common">Giardia lamblia</name>
    <dbReference type="NCBI Taxonomy" id="184922"/>
    <lineage>
        <taxon>Eukaryota</taxon>
        <taxon>Metamonada</taxon>
        <taxon>Diplomonadida</taxon>
        <taxon>Hexamitidae</taxon>
        <taxon>Giardiinae</taxon>
        <taxon>Giardia</taxon>
    </lineage>
</organism>
<evidence type="ECO:0000313" key="2">
    <source>
        <dbReference type="Proteomes" id="UP000001548"/>
    </source>
</evidence>
<dbReference type="RefSeq" id="XP_001707337.1">
    <property type="nucleotide sequence ID" value="XM_001707285.1"/>
</dbReference>
<protein>
    <submittedName>
        <fullName evidence="1">Uncharacterized protein</fullName>
    </submittedName>
</protein>
<dbReference type="EMBL" id="AACB03000002">
    <property type="protein sequence ID" value="KAE8303381.1"/>
    <property type="molecule type" value="Genomic_DNA"/>
</dbReference>
<name>A8BFT7_GIAIC</name>
<dbReference type="AlphaFoldDB" id="A8BFT7"/>
<accession>A8BFT7</accession>
<dbReference type="OMA" id="MRGDDCK"/>